<reference evidence="1 2" key="1">
    <citation type="journal article" date="2019" name="Plant Biotechnol. J.">
        <title>The red bayberry genome and genetic basis of sex determination.</title>
        <authorList>
            <person name="Jia H.M."/>
            <person name="Jia H.J."/>
            <person name="Cai Q.L."/>
            <person name="Wang Y."/>
            <person name="Zhao H.B."/>
            <person name="Yang W.F."/>
            <person name="Wang G.Y."/>
            <person name="Li Y.H."/>
            <person name="Zhan D.L."/>
            <person name="Shen Y.T."/>
            <person name="Niu Q.F."/>
            <person name="Chang L."/>
            <person name="Qiu J."/>
            <person name="Zhao L."/>
            <person name="Xie H.B."/>
            <person name="Fu W.Y."/>
            <person name="Jin J."/>
            <person name="Li X.W."/>
            <person name="Jiao Y."/>
            <person name="Zhou C.C."/>
            <person name="Tu T."/>
            <person name="Chai C.Y."/>
            <person name="Gao J.L."/>
            <person name="Fan L.J."/>
            <person name="van de Weg E."/>
            <person name="Wang J.Y."/>
            <person name="Gao Z.S."/>
        </authorList>
    </citation>
    <scope>NUCLEOTIDE SEQUENCE [LARGE SCALE GENOMIC DNA]</scope>
    <source>
        <tissue evidence="1">Leaves</tissue>
    </source>
</reference>
<dbReference type="OrthoDB" id="1748338at2759"/>
<comment type="caution">
    <text evidence="1">The sequence shown here is derived from an EMBL/GenBank/DDBJ whole genome shotgun (WGS) entry which is preliminary data.</text>
</comment>
<dbReference type="EMBL" id="RXIC02000024">
    <property type="protein sequence ID" value="KAB1209885.1"/>
    <property type="molecule type" value="Genomic_DNA"/>
</dbReference>
<dbReference type="Proteomes" id="UP000516437">
    <property type="component" value="Chromosome 6"/>
</dbReference>
<name>A0A6A1VBI5_9ROSI</name>
<accession>A0A6A1VBI5</accession>
<protein>
    <submittedName>
        <fullName evidence="1">Uncharacterized protein</fullName>
    </submittedName>
</protein>
<evidence type="ECO:0000313" key="1">
    <source>
        <dbReference type="EMBL" id="KAB1209885.1"/>
    </source>
</evidence>
<organism evidence="1 2">
    <name type="scientific">Morella rubra</name>
    <name type="common">Chinese bayberry</name>
    <dbReference type="NCBI Taxonomy" id="262757"/>
    <lineage>
        <taxon>Eukaryota</taxon>
        <taxon>Viridiplantae</taxon>
        <taxon>Streptophyta</taxon>
        <taxon>Embryophyta</taxon>
        <taxon>Tracheophyta</taxon>
        <taxon>Spermatophyta</taxon>
        <taxon>Magnoliopsida</taxon>
        <taxon>eudicotyledons</taxon>
        <taxon>Gunneridae</taxon>
        <taxon>Pentapetalae</taxon>
        <taxon>rosids</taxon>
        <taxon>fabids</taxon>
        <taxon>Fagales</taxon>
        <taxon>Myricaceae</taxon>
        <taxon>Morella</taxon>
    </lineage>
</organism>
<sequence length="126" mass="14159">MMDLSGCWLLTEDAISSFCKTYPQIEVRHELVHVLPSNQIGSGRASSSRLTSRTLPVNQKLGNMLISPFFVDQRLKYSREELLALQFSSTYLESPLDRGITNFQDGIEVAGETRKSCSSMLHVFVT</sequence>
<dbReference type="AlphaFoldDB" id="A0A6A1VBI5"/>
<keyword evidence="2" id="KW-1185">Reference proteome</keyword>
<proteinExistence type="predicted"/>
<evidence type="ECO:0000313" key="2">
    <source>
        <dbReference type="Proteomes" id="UP000516437"/>
    </source>
</evidence>
<gene>
    <name evidence="1" type="ORF">CJ030_MR6G029275</name>
</gene>